<organism evidence="9 10">
    <name type="scientific">Microbaculum marinisediminis</name>
    <dbReference type="NCBI Taxonomy" id="2931392"/>
    <lineage>
        <taxon>Bacteria</taxon>
        <taxon>Pseudomonadati</taxon>
        <taxon>Pseudomonadota</taxon>
        <taxon>Alphaproteobacteria</taxon>
        <taxon>Hyphomicrobiales</taxon>
        <taxon>Tepidamorphaceae</taxon>
        <taxon>Microbaculum</taxon>
    </lineage>
</organism>
<dbReference type="InterPro" id="IPR045854">
    <property type="entry name" value="NO2/SO3_Rdtase_4Fe4S_sf"/>
</dbReference>
<reference evidence="9 10" key="1">
    <citation type="submission" date="2022-04" db="EMBL/GenBank/DDBJ databases">
        <authorList>
            <person name="Ye Y.-Q."/>
            <person name="Du Z.-J."/>
        </authorList>
    </citation>
    <scope>NUCLEOTIDE SEQUENCE [LARGE SCALE GENOMIC DNA]</scope>
    <source>
        <strain evidence="9 10">A6E488</strain>
    </source>
</reference>
<feature type="compositionally biased region" description="Low complexity" evidence="7">
    <location>
        <begin position="345"/>
        <end position="359"/>
    </location>
</feature>
<evidence type="ECO:0000259" key="8">
    <source>
        <dbReference type="Pfam" id="PF03460"/>
    </source>
</evidence>
<evidence type="ECO:0000256" key="6">
    <source>
        <dbReference type="ARBA" id="ARBA00023014"/>
    </source>
</evidence>
<dbReference type="EMBL" id="JALIDZ010000003">
    <property type="protein sequence ID" value="MCT8971897.1"/>
    <property type="molecule type" value="Genomic_DNA"/>
</dbReference>
<evidence type="ECO:0000256" key="2">
    <source>
        <dbReference type="ARBA" id="ARBA00022617"/>
    </source>
</evidence>
<keyword evidence="1" id="KW-0004">4Fe-4S</keyword>
<proteinExistence type="predicted"/>
<comment type="caution">
    <text evidence="9">The sequence shown here is derived from an EMBL/GenBank/DDBJ whole genome shotgun (WGS) entry which is preliminary data.</text>
</comment>
<feature type="domain" description="Nitrite/Sulfite reductase ferredoxin-like" evidence="8">
    <location>
        <begin position="4"/>
        <end position="58"/>
    </location>
</feature>
<keyword evidence="2" id="KW-0349">Heme</keyword>
<dbReference type="RefSeq" id="WP_261615463.1">
    <property type="nucleotide sequence ID" value="NZ_JALIDZ010000003.1"/>
</dbReference>
<evidence type="ECO:0000256" key="4">
    <source>
        <dbReference type="ARBA" id="ARBA00023002"/>
    </source>
</evidence>
<evidence type="ECO:0000256" key="7">
    <source>
        <dbReference type="SAM" id="MobiDB-lite"/>
    </source>
</evidence>
<dbReference type="SUPFAM" id="SSF56014">
    <property type="entry name" value="Nitrite and sulphite reductase 4Fe-4S domain-like"/>
    <property type="match status" value="1"/>
</dbReference>
<dbReference type="GO" id="GO:0051539">
    <property type="term" value="F:4 iron, 4 sulfur cluster binding"/>
    <property type="evidence" value="ECO:0007669"/>
    <property type="project" value="UniProtKB-KW"/>
</dbReference>
<gene>
    <name evidence="9" type="ORF">MUB46_08540</name>
</gene>
<dbReference type="AlphaFoldDB" id="A0AAW5QVH1"/>
<feature type="domain" description="Nitrite/Sulfite reductase ferredoxin-like" evidence="8">
    <location>
        <begin position="269"/>
        <end position="325"/>
    </location>
</feature>
<dbReference type="Gene3D" id="3.90.480.10">
    <property type="entry name" value="Sulfite Reductase Hemoprotein,Domain 2"/>
    <property type="match status" value="1"/>
</dbReference>
<accession>A0AAW5QVH1</accession>
<keyword evidence="6" id="KW-0411">Iron-sulfur</keyword>
<dbReference type="GO" id="GO:0016491">
    <property type="term" value="F:oxidoreductase activity"/>
    <property type="evidence" value="ECO:0007669"/>
    <property type="project" value="UniProtKB-KW"/>
</dbReference>
<name>A0AAW5QVH1_9HYPH</name>
<evidence type="ECO:0000313" key="9">
    <source>
        <dbReference type="EMBL" id="MCT8971897.1"/>
    </source>
</evidence>
<dbReference type="SUPFAM" id="SSF55124">
    <property type="entry name" value="Nitrite/Sulfite reductase N-terminal domain-like"/>
    <property type="match status" value="2"/>
</dbReference>
<keyword evidence="10" id="KW-1185">Reference proteome</keyword>
<evidence type="ECO:0000256" key="1">
    <source>
        <dbReference type="ARBA" id="ARBA00022485"/>
    </source>
</evidence>
<keyword evidence="5" id="KW-0408">Iron</keyword>
<keyword evidence="4" id="KW-0560">Oxidoreductase</keyword>
<feature type="region of interest" description="Disordered" evidence="7">
    <location>
        <begin position="334"/>
        <end position="359"/>
    </location>
</feature>
<dbReference type="InterPro" id="IPR005117">
    <property type="entry name" value="NiRdtase/SiRdtase_haem-b_fer"/>
</dbReference>
<sequence length="359" mass="37570">MEADDGLLVRVKPTAATLPAPGLRAVARAARDCGNGLIDLTNRANLQVRGLRHDTAGTFAATVLEHGLASADAALEEVRNVAADPLGPDDPETTFDSHAIARAIEAKLDEAQALRALPPKFGFLVDCGRTMPVPQAHADIVVRDLDGQLAIGPGGGAMLAVCRREEAPALARRLALVFLELAGPADAPPYRMRELVEKVGETAILAMAELTGRPLVSGRMDAVSVPPGNVAPGRVQPTRAAHLKLMYAPPPADSPIGRIPFAGHREGAIVAGVPRGRIDADRLAALADLSERFADATVRMTPWRALAFVPVNDDNTAAILSALADLDLITDPSDPRRHLRGPDVAPAGGAATTAETLSR</sequence>
<dbReference type="PANTHER" id="PTHR32439">
    <property type="entry name" value="FERREDOXIN--NITRITE REDUCTASE, CHLOROPLASTIC"/>
    <property type="match status" value="1"/>
</dbReference>
<evidence type="ECO:0000313" key="10">
    <source>
        <dbReference type="Proteomes" id="UP001320898"/>
    </source>
</evidence>
<dbReference type="GO" id="GO:0046872">
    <property type="term" value="F:metal ion binding"/>
    <property type="evidence" value="ECO:0007669"/>
    <property type="project" value="UniProtKB-KW"/>
</dbReference>
<dbReference type="PANTHER" id="PTHR32439:SF9">
    <property type="entry name" value="BLR3264 PROTEIN"/>
    <property type="match status" value="1"/>
</dbReference>
<keyword evidence="3" id="KW-0479">Metal-binding</keyword>
<dbReference type="Proteomes" id="UP001320898">
    <property type="component" value="Unassembled WGS sequence"/>
</dbReference>
<protein>
    <recommendedName>
        <fullName evidence="8">Nitrite/Sulfite reductase ferredoxin-like domain-containing protein</fullName>
    </recommendedName>
</protein>
<dbReference type="InterPro" id="IPR036136">
    <property type="entry name" value="Nit/Sulf_reduc_fer-like_dom_sf"/>
</dbReference>
<evidence type="ECO:0000256" key="5">
    <source>
        <dbReference type="ARBA" id="ARBA00023004"/>
    </source>
</evidence>
<dbReference type="Pfam" id="PF03460">
    <property type="entry name" value="NIR_SIR_ferr"/>
    <property type="match status" value="2"/>
</dbReference>
<dbReference type="Gene3D" id="3.30.413.10">
    <property type="entry name" value="Sulfite Reductase Hemoprotein, domain 1"/>
    <property type="match status" value="1"/>
</dbReference>
<dbReference type="InterPro" id="IPR051329">
    <property type="entry name" value="NIR_SIR_4Fe-4S"/>
</dbReference>
<evidence type="ECO:0000256" key="3">
    <source>
        <dbReference type="ARBA" id="ARBA00022723"/>
    </source>
</evidence>